<feature type="transmembrane region" description="Helical" evidence="1">
    <location>
        <begin position="43"/>
        <end position="61"/>
    </location>
</feature>
<proteinExistence type="predicted"/>
<reference evidence="2 3" key="1">
    <citation type="journal article" date="2011" name="Proc. Natl. Acad. Sci. U.S.A.">
        <title>Niche of harmful alga Aureococcus anophagefferens revealed through ecogenomics.</title>
        <authorList>
            <person name="Gobler C.J."/>
            <person name="Berry D.L."/>
            <person name="Dyhrman S.T."/>
            <person name="Wilhelm S.W."/>
            <person name="Salamov A."/>
            <person name="Lobanov A.V."/>
            <person name="Zhang Y."/>
            <person name="Collier J.L."/>
            <person name="Wurch L.L."/>
            <person name="Kustka A.B."/>
            <person name="Dill B.D."/>
            <person name="Shah M."/>
            <person name="VerBerkmoes N.C."/>
            <person name="Kuo A."/>
            <person name="Terry A."/>
            <person name="Pangilinan J."/>
            <person name="Lindquist E.A."/>
            <person name="Lucas S."/>
            <person name="Paulsen I.T."/>
            <person name="Hattenrath-Lehmann T.K."/>
            <person name="Talmage S.C."/>
            <person name="Walker E.A."/>
            <person name="Koch F."/>
            <person name="Burson A.M."/>
            <person name="Marcoval M.A."/>
            <person name="Tang Y.Z."/>
            <person name="Lecleir G.R."/>
            <person name="Coyne K.J."/>
            <person name="Berg G.M."/>
            <person name="Bertrand E.M."/>
            <person name="Saito M.A."/>
            <person name="Gladyshev V.N."/>
            <person name="Grigoriev I.V."/>
        </authorList>
    </citation>
    <scope>NUCLEOTIDE SEQUENCE [LARGE SCALE GENOMIC DNA]</scope>
    <source>
        <strain evidence="3">CCMP 1984</strain>
    </source>
</reference>
<dbReference type="OMA" id="TFSKQQY"/>
<dbReference type="InParanoid" id="F0Y7C0"/>
<dbReference type="Proteomes" id="UP000002729">
    <property type="component" value="Unassembled WGS sequence"/>
</dbReference>
<dbReference type="Pfam" id="PF14770">
    <property type="entry name" value="TMEM18"/>
    <property type="match status" value="1"/>
</dbReference>
<dbReference type="RefSeq" id="XP_009036340.1">
    <property type="nucleotide sequence ID" value="XM_009038092.1"/>
</dbReference>
<evidence type="ECO:0000313" key="3">
    <source>
        <dbReference type="Proteomes" id="UP000002729"/>
    </source>
</evidence>
<keyword evidence="3" id="KW-1185">Reference proteome</keyword>
<keyword evidence="1" id="KW-1133">Transmembrane helix</keyword>
<gene>
    <name evidence="2" type="ORF">AURANDRAFT_24962</name>
</gene>
<keyword evidence="1" id="KW-0472">Membrane</keyword>
<sequence length="162" mass="18095">MESLGSIIDGIKSEVLKGAKVGPETFLENVAAFRAAVDWSERWIQGVLAWHASLWVVFLAFRKVYEVQVGLFFGVTIAVGLAERLNALGAAHWEKFATQNYFDDHGIFAGALFCAPMLALSLCMLLNFLHLAAHMLVDVKRREFKDHLTAKEKEKEKEGKAD</sequence>
<dbReference type="GeneID" id="20219984"/>
<dbReference type="KEGG" id="aaf:AURANDRAFT_24962"/>
<accession>F0Y7C0</accession>
<feature type="transmembrane region" description="Helical" evidence="1">
    <location>
        <begin position="68"/>
        <end position="87"/>
    </location>
</feature>
<feature type="transmembrane region" description="Helical" evidence="1">
    <location>
        <begin position="107"/>
        <end position="132"/>
    </location>
</feature>
<organism evidence="3">
    <name type="scientific">Aureococcus anophagefferens</name>
    <name type="common">Harmful bloom alga</name>
    <dbReference type="NCBI Taxonomy" id="44056"/>
    <lineage>
        <taxon>Eukaryota</taxon>
        <taxon>Sar</taxon>
        <taxon>Stramenopiles</taxon>
        <taxon>Ochrophyta</taxon>
        <taxon>Pelagophyceae</taxon>
        <taxon>Pelagomonadales</taxon>
        <taxon>Pelagomonadaceae</taxon>
        <taxon>Aureococcus</taxon>
    </lineage>
</organism>
<dbReference type="OrthoDB" id="411535at2759"/>
<dbReference type="EMBL" id="GL833126">
    <property type="protein sequence ID" value="EGB09233.1"/>
    <property type="molecule type" value="Genomic_DNA"/>
</dbReference>
<dbReference type="InterPro" id="IPR026721">
    <property type="entry name" value="TMEM18"/>
</dbReference>
<keyword evidence="1" id="KW-0812">Transmembrane</keyword>
<evidence type="ECO:0000256" key="1">
    <source>
        <dbReference type="SAM" id="Phobius"/>
    </source>
</evidence>
<dbReference type="AlphaFoldDB" id="F0Y7C0"/>
<evidence type="ECO:0000313" key="2">
    <source>
        <dbReference type="EMBL" id="EGB09233.1"/>
    </source>
</evidence>
<name>F0Y7C0_AURAN</name>
<protein>
    <submittedName>
        <fullName evidence="2">Uncharacterized protein</fullName>
    </submittedName>
</protein>